<dbReference type="InterPro" id="IPR006094">
    <property type="entry name" value="Oxid_FAD_bind_N"/>
</dbReference>
<dbReference type="InterPro" id="IPR036318">
    <property type="entry name" value="FAD-bd_PCMH-like_sf"/>
</dbReference>
<dbReference type="Gene3D" id="3.30.465.10">
    <property type="match status" value="1"/>
</dbReference>
<reference evidence="8" key="1">
    <citation type="submission" date="2016-03" db="EMBL/GenBank/DDBJ databases">
        <authorList>
            <person name="Guldener U."/>
        </authorList>
    </citation>
    <scope>NUCLEOTIDE SEQUENCE [LARGE SCALE GENOMIC DNA]</scope>
    <source>
        <strain evidence="8">04CH-RAC-A.6.1</strain>
    </source>
</reference>
<evidence type="ECO:0000256" key="3">
    <source>
        <dbReference type="ARBA" id="ARBA00022827"/>
    </source>
</evidence>
<evidence type="ECO:0000256" key="5">
    <source>
        <dbReference type="SAM" id="SignalP"/>
    </source>
</evidence>
<dbReference type="OrthoDB" id="9983560at2759"/>
<dbReference type="GO" id="GO:0071949">
    <property type="term" value="F:FAD binding"/>
    <property type="evidence" value="ECO:0007669"/>
    <property type="project" value="InterPro"/>
</dbReference>
<keyword evidence="2" id="KW-0285">Flavoprotein</keyword>
<dbReference type="InterPro" id="IPR012951">
    <property type="entry name" value="BBE"/>
</dbReference>
<dbReference type="PANTHER" id="PTHR42973">
    <property type="entry name" value="BINDING OXIDOREDUCTASE, PUTATIVE (AFU_ORTHOLOGUE AFUA_1G17690)-RELATED"/>
    <property type="match status" value="1"/>
</dbReference>
<dbReference type="GO" id="GO:0016491">
    <property type="term" value="F:oxidoreductase activity"/>
    <property type="evidence" value="ECO:0007669"/>
    <property type="project" value="UniProtKB-KW"/>
</dbReference>
<evidence type="ECO:0000313" key="8">
    <source>
        <dbReference type="Proteomes" id="UP000178912"/>
    </source>
</evidence>
<dbReference type="SUPFAM" id="SSF56176">
    <property type="entry name" value="FAD-binding/transporter-associated domain-like"/>
    <property type="match status" value="1"/>
</dbReference>
<keyword evidence="3" id="KW-0274">FAD</keyword>
<proteinExistence type="inferred from homology"/>
<name>A0A1E1K9Y4_9HELO</name>
<keyword evidence="5" id="KW-0732">Signal</keyword>
<evidence type="ECO:0000256" key="2">
    <source>
        <dbReference type="ARBA" id="ARBA00022630"/>
    </source>
</evidence>
<protein>
    <submittedName>
        <fullName evidence="7">Related to isoamyl alcohol oxidase</fullName>
    </submittedName>
</protein>
<evidence type="ECO:0000256" key="1">
    <source>
        <dbReference type="ARBA" id="ARBA00005466"/>
    </source>
</evidence>
<dbReference type="PROSITE" id="PS51387">
    <property type="entry name" value="FAD_PCMH"/>
    <property type="match status" value="1"/>
</dbReference>
<feature type="chain" id="PRO_5009445806" evidence="5">
    <location>
        <begin position="23"/>
        <end position="599"/>
    </location>
</feature>
<organism evidence="7 8">
    <name type="scientific">Rhynchosporium agropyri</name>
    <dbReference type="NCBI Taxonomy" id="914238"/>
    <lineage>
        <taxon>Eukaryota</taxon>
        <taxon>Fungi</taxon>
        <taxon>Dikarya</taxon>
        <taxon>Ascomycota</taxon>
        <taxon>Pezizomycotina</taxon>
        <taxon>Leotiomycetes</taxon>
        <taxon>Helotiales</taxon>
        <taxon>Ploettnerulaceae</taxon>
        <taxon>Rhynchosporium</taxon>
    </lineage>
</organism>
<evidence type="ECO:0000313" key="7">
    <source>
        <dbReference type="EMBL" id="CZS93444.1"/>
    </source>
</evidence>
<dbReference type="InterPro" id="IPR016169">
    <property type="entry name" value="FAD-bd_PCMH_sub2"/>
</dbReference>
<gene>
    <name evidence="7" type="ORF">RAG0_03747</name>
</gene>
<keyword evidence="4" id="KW-0560">Oxidoreductase</keyword>
<dbReference type="Proteomes" id="UP000178912">
    <property type="component" value="Unassembled WGS sequence"/>
</dbReference>
<feature type="signal peptide" evidence="5">
    <location>
        <begin position="1"/>
        <end position="22"/>
    </location>
</feature>
<feature type="domain" description="FAD-binding PCMH-type" evidence="6">
    <location>
        <begin position="118"/>
        <end position="304"/>
    </location>
</feature>
<dbReference type="EMBL" id="FJUX01000015">
    <property type="protein sequence ID" value="CZS93444.1"/>
    <property type="molecule type" value="Genomic_DNA"/>
</dbReference>
<dbReference type="Pfam" id="PF01565">
    <property type="entry name" value="FAD_binding_4"/>
    <property type="match status" value="1"/>
</dbReference>
<accession>A0A1E1K9Y4</accession>
<keyword evidence="8" id="KW-1185">Reference proteome</keyword>
<evidence type="ECO:0000259" key="6">
    <source>
        <dbReference type="PROSITE" id="PS51387"/>
    </source>
</evidence>
<dbReference type="PANTHER" id="PTHR42973:SF7">
    <property type="entry name" value="FAD-BINDING PCMH-TYPE DOMAIN-CONTAINING PROTEIN"/>
    <property type="match status" value="1"/>
</dbReference>
<comment type="similarity">
    <text evidence="1">Belongs to the oxygen-dependent FAD-linked oxidoreductase family.</text>
</comment>
<dbReference type="InterPro" id="IPR016166">
    <property type="entry name" value="FAD-bd_PCMH"/>
</dbReference>
<dbReference type="AlphaFoldDB" id="A0A1E1K9Y4"/>
<dbReference type="InterPro" id="IPR050416">
    <property type="entry name" value="FAD-linked_Oxidoreductase"/>
</dbReference>
<sequence>MLAFSLLQIVLSLVSIAESSSASPPGCKCSPQDSCWPSAESWTALNISTSGKLIKTVPPAAVCYPGPQEDRAACATVLSDLANSTYVANNPIALDYPINETCPAVNYTAGATPRECTLGGLPVYAVNASTPEDVVQAVNFARKYNIRFVVRNTGHDILGRSTGYGSLEVWIRHLRQGIEFQETYTPRDQCNESGWTGSAVSIGGGYVWGDVYAEANKRNVVVVGGGDPTVGCIGGWAQGGGHSPASRDYGLGADQILSARVVLASGKIVTANACQNKDLFFAIRGGGGGTYGVVVSTVVKVHPSTSVVAQTFAMAPYNDTYIPQFMEALAILYDSYADLNDGGYSGYGSWAVQSYAPVLSNTPFLTGYQHVLAVFNQSLSSAQTTFAPIAARLVPYNSSSLFISTTYYTFPSYQSYYNTLSGFQSAVGTSGAVGSRLLDRRALALSPALKTMLNTTAGLPGQFTQTNLCLVSGGQVFADAAQDPLSGVNPAWRTAYVHSIVARGWAPGSSEEEIQAVHEDITTTKIGALRKLAPGTGSYMNEADRMDPLFLRDFYGASLERLREVKRRVDGGDVFYCPTCVGSEEWFEEGGGRLCRRKG</sequence>
<evidence type="ECO:0000256" key="4">
    <source>
        <dbReference type="ARBA" id="ARBA00023002"/>
    </source>
</evidence>
<dbReference type="Pfam" id="PF08031">
    <property type="entry name" value="BBE"/>
    <property type="match status" value="1"/>
</dbReference>